<evidence type="ECO:0000313" key="7">
    <source>
        <dbReference type="EMBL" id="CAE0371538.1"/>
    </source>
</evidence>
<keyword evidence="1" id="KW-0560">Oxidoreductase</keyword>
<name>A0A6S8EMQ7_9STRA</name>
<dbReference type="EMBL" id="HBIJ01018696">
    <property type="protein sequence ID" value="CAE0371538.1"/>
    <property type="molecule type" value="Transcribed_RNA"/>
</dbReference>
<accession>A0A6S8EMQ7</accession>
<dbReference type="Gene3D" id="3.20.20.100">
    <property type="entry name" value="NADP-dependent oxidoreductase domain"/>
    <property type="match status" value="1"/>
</dbReference>
<proteinExistence type="predicted"/>
<evidence type="ECO:0000313" key="6">
    <source>
        <dbReference type="EMBL" id="CAE0371537.1"/>
    </source>
</evidence>
<organism evidence="3">
    <name type="scientific">Aureoumbra lagunensis</name>
    <dbReference type="NCBI Taxonomy" id="44058"/>
    <lineage>
        <taxon>Eukaryota</taxon>
        <taxon>Sar</taxon>
        <taxon>Stramenopiles</taxon>
        <taxon>Ochrophyta</taxon>
        <taxon>Pelagophyceae</taxon>
        <taxon>Pelagomonadales</taxon>
        <taxon>Aureoumbra</taxon>
    </lineage>
</organism>
<dbReference type="InterPro" id="IPR036812">
    <property type="entry name" value="NAD(P)_OxRdtase_dom_sf"/>
</dbReference>
<dbReference type="InterPro" id="IPR023210">
    <property type="entry name" value="NADP_OxRdtase_dom"/>
</dbReference>
<dbReference type="PRINTS" id="PR00069">
    <property type="entry name" value="ALDKETRDTASE"/>
</dbReference>
<dbReference type="EMBL" id="HBIJ01018693">
    <property type="protein sequence ID" value="CAE0371535.1"/>
    <property type="molecule type" value="Transcribed_RNA"/>
</dbReference>
<dbReference type="EMBL" id="HBIJ01018695">
    <property type="protein sequence ID" value="CAE0371537.1"/>
    <property type="molecule type" value="Transcribed_RNA"/>
</dbReference>
<dbReference type="PANTHER" id="PTHR43625:SF5">
    <property type="entry name" value="PYRIDOXAL REDUCTASE, CHLOROPLASTIC"/>
    <property type="match status" value="1"/>
</dbReference>
<feature type="domain" description="NADP-dependent oxidoreductase" evidence="2">
    <location>
        <begin position="10"/>
        <end position="306"/>
    </location>
</feature>
<dbReference type="EMBL" id="HBIJ01018694">
    <property type="protein sequence ID" value="CAE0371536.1"/>
    <property type="molecule type" value="Transcribed_RNA"/>
</dbReference>
<reference evidence="3" key="1">
    <citation type="submission" date="2021-01" db="EMBL/GenBank/DDBJ databases">
        <authorList>
            <person name="Corre E."/>
            <person name="Pelletier E."/>
            <person name="Niang G."/>
            <person name="Scheremetjew M."/>
            <person name="Finn R."/>
            <person name="Kale V."/>
            <person name="Holt S."/>
            <person name="Cochrane G."/>
            <person name="Meng A."/>
            <person name="Brown T."/>
            <person name="Cohen L."/>
        </authorList>
    </citation>
    <scope>NUCLEOTIDE SEQUENCE</scope>
    <source>
        <strain evidence="3">CCMP1510</strain>
    </source>
</reference>
<dbReference type="SUPFAM" id="SSF51430">
    <property type="entry name" value="NAD(P)-linked oxidoreductase"/>
    <property type="match status" value="1"/>
</dbReference>
<evidence type="ECO:0000313" key="5">
    <source>
        <dbReference type="EMBL" id="CAE0371536.1"/>
    </source>
</evidence>
<evidence type="ECO:0000313" key="3">
    <source>
        <dbReference type="EMBL" id="CAE0371534.1"/>
    </source>
</evidence>
<dbReference type="EMBL" id="HBIJ01018692">
    <property type="protein sequence ID" value="CAE0371534.1"/>
    <property type="molecule type" value="Transcribed_RNA"/>
</dbReference>
<gene>
    <name evidence="3" type="ORF">ALAG00032_LOCUS12316</name>
    <name evidence="4" type="ORF">ALAG00032_LOCUS12317</name>
    <name evidence="5" type="ORF">ALAG00032_LOCUS12318</name>
    <name evidence="6" type="ORF">ALAG00032_LOCUS12319</name>
    <name evidence="7" type="ORF">ALAG00032_LOCUS12320</name>
</gene>
<dbReference type="Pfam" id="PF00248">
    <property type="entry name" value="Aldo_ket_red"/>
    <property type="match status" value="1"/>
</dbReference>
<dbReference type="GO" id="GO:0016491">
    <property type="term" value="F:oxidoreductase activity"/>
    <property type="evidence" value="ECO:0007669"/>
    <property type="project" value="UniProtKB-KW"/>
</dbReference>
<dbReference type="InterPro" id="IPR050791">
    <property type="entry name" value="Aldo-Keto_reductase"/>
</dbReference>
<evidence type="ECO:0000256" key="1">
    <source>
        <dbReference type="ARBA" id="ARBA00023002"/>
    </source>
</evidence>
<sequence length="332" mass="36695">MGTGGCGIGCMGMTAFYGDAMSDEAVVELLKFVYENNCRHFDTAEVYKTKNPMEDDDGIYNEAQIGKFLQTVPRDSFTVATKYFPPRWGDEGKKCTYDIVKKSLLASLKRLGLDYVDLYYCHRIMNLEAAKEFMRSCAKLKEEGLIRAIGLSEICGDWLLQCHSISPVAAIQQEWSLITRGLVEEDLVPVCKQHDITIVAYSPLGRNLLTGVVTETPTDWRADNPRYSPENLAKNRKLLAQVQAIADKYNCSSAQLSLAWLFHKAKQLGVSVLPIPGTTKMKHALSNIQATDISIDDSEMLPLEEIAANVAGERGTDSYTSAGIEAQIATSS</sequence>
<protein>
    <recommendedName>
        <fullName evidence="2">NADP-dependent oxidoreductase domain-containing protein</fullName>
    </recommendedName>
</protein>
<dbReference type="InterPro" id="IPR020471">
    <property type="entry name" value="AKR"/>
</dbReference>
<dbReference type="PANTHER" id="PTHR43625">
    <property type="entry name" value="AFLATOXIN B1 ALDEHYDE REDUCTASE"/>
    <property type="match status" value="1"/>
</dbReference>
<evidence type="ECO:0000313" key="4">
    <source>
        <dbReference type="EMBL" id="CAE0371535.1"/>
    </source>
</evidence>
<evidence type="ECO:0000259" key="2">
    <source>
        <dbReference type="Pfam" id="PF00248"/>
    </source>
</evidence>
<dbReference type="GO" id="GO:0005737">
    <property type="term" value="C:cytoplasm"/>
    <property type="evidence" value="ECO:0007669"/>
    <property type="project" value="TreeGrafter"/>
</dbReference>
<dbReference type="AlphaFoldDB" id="A0A6S8EMQ7"/>